<feature type="domain" description="DUF1868" evidence="1">
    <location>
        <begin position="36"/>
        <end position="148"/>
    </location>
</feature>
<dbReference type="InterPro" id="IPR009097">
    <property type="entry name" value="Cyclic_Pdiesterase"/>
</dbReference>
<dbReference type="SUPFAM" id="SSF55144">
    <property type="entry name" value="LigT-like"/>
    <property type="match status" value="1"/>
</dbReference>
<proteinExistence type="predicted"/>
<keyword evidence="3" id="KW-1185">Reference proteome</keyword>
<dbReference type="Pfam" id="PF08975">
    <property type="entry name" value="2H-phosphodiest"/>
    <property type="match status" value="1"/>
</dbReference>
<dbReference type="AlphaFoldDB" id="A0AA40BHU7"/>
<keyword evidence="2" id="KW-0436">Ligase</keyword>
<dbReference type="EMBL" id="JAUIRO010000001">
    <property type="protein sequence ID" value="KAK0734459.1"/>
    <property type="molecule type" value="Genomic_DNA"/>
</dbReference>
<name>A0AA40BHU7_9PEZI</name>
<accession>A0AA40BHU7</accession>
<dbReference type="InterPro" id="IPR015069">
    <property type="entry name" value="2H-PEstase_DUF1868"/>
</dbReference>
<dbReference type="RefSeq" id="XP_060303336.1">
    <property type="nucleotide sequence ID" value="XM_060443405.1"/>
</dbReference>
<evidence type="ECO:0000259" key="1">
    <source>
        <dbReference type="Pfam" id="PF08975"/>
    </source>
</evidence>
<dbReference type="Gene3D" id="3.90.1140.10">
    <property type="entry name" value="Cyclic phosphodiesterase"/>
    <property type="match status" value="1"/>
</dbReference>
<gene>
    <name evidence="2" type="ORF">B0T26DRAFT_737133</name>
</gene>
<comment type="caution">
    <text evidence="2">The sequence shown here is derived from an EMBL/GenBank/DDBJ whole genome shotgun (WGS) entry which is preliminary data.</text>
</comment>
<dbReference type="GeneID" id="85326675"/>
<dbReference type="Proteomes" id="UP001172101">
    <property type="component" value="Unassembled WGS sequence"/>
</dbReference>
<reference evidence="2" key="1">
    <citation type="submission" date="2023-06" db="EMBL/GenBank/DDBJ databases">
        <title>Genome-scale phylogeny and comparative genomics of the fungal order Sordariales.</title>
        <authorList>
            <consortium name="Lawrence Berkeley National Laboratory"/>
            <person name="Hensen N."/>
            <person name="Bonometti L."/>
            <person name="Westerberg I."/>
            <person name="Brannstrom I.O."/>
            <person name="Guillou S."/>
            <person name="Cros-Aarteil S."/>
            <person name="Calhoun S."/>
            <person name="Haridas S."/>
            <person name="Kuo A."/>
            <person name="Mondo S."/>
            <person name="Pangilinan J."/>
            <person name="Riley R."/>
            <person name="LaButti K."/>
            <person name="Andreopoulos B."/>
            <person name="Lipzen A."/>
            <person name="Chen C."/>
            <person name="Yanf M."/>
            <person name="Daum C."/>
            <person name="Ng V."/>
            <person name="Clum A."/>
            <person name="Steindorff A."/>
            <person name="Ohm R."/>
            <person name="Martin F."/>
            <person name="Silar P."/>
            <person name="Natvig D."/>
            <person name="Lalanne C."/>
            <person name="Gautier V."/>
            <person name="Ament-velasquez S.L."/>
            <person name="Kruys A."/>
            <person name="Hutchinson M.I."/>
            <person name="Powell A.J."/>
            <person name="Barry K."/>
            <person name="Miller A.N."/>
            <person name="Grigoriev I.V."/>
            <person name="Debuchy R."/>
            <person name="Gladieux P."/>
            <person name="Thoren M.H."/>
            <person name="Johannesson H."/>
        </authorList>
    </citation>
    <scope>NUCLEOTIDE SEQUENCE</scope>
    <source>
        <strain evidence="2">SMH2392-1A</strain>
    </source>
</reference>
<organism evidence="2 3">
    <name type="scientific">Lasiosphaeria miniovina</name>
    <dbReference type="NCBI Taxonomy" id="1954250"/>
    <lineage>
        <taxon>Eukaryota</taxon>
        <taxon>Fungi</taxon>
        <taxon>Dikarya</taxon>
        <taxon>Ascomycota</taxon>
        <taxon>Pezizomycotina</taxon>
        <taxon>Sordariomycetes</taxon>
        <taxon>Sordariomycetidae</taxon>
        <taxon>Sordariales</taxon>
        <taxon>Lasiosphaeriaceae</taxon>
        <taxon>Lasiosphaeria</taxon>
    </lineage>
</organism>
<sequence>MFKWRRRQKYQEDQLEQQHQQFAVTRPHHPVGVPRKFDPDGNVQRFPGNTILCHLSPSSELYGSMQQLYDKLAASPLAHLYALLPPPSWHMTVFDGVCDQVRAPGSWPRDLAADAPLEACTARFAEKLAAFDLQCGPPLRLTATAVTSQLFGICVNLRLQTADEESRFRTLRDLLADALQIRHPHHANYGLHLSMAYYLSYLDQAQADEIATLLADHFRDMPKEFELGAPEFCTFENMSQFDRLFYLKNQG</sequence>
<evidence type="ECO:0000313" key="3">
    <source>
        <dbReference type="Proteomes" id="UP001172101"/>
    </source>
</evidence>
<evidence type="ECO:0000313" key="2">
    <source>
        <dbReference type="EMBL" id="KAK0734459.1"/>
    </source>
</evidence>
<protein>
    <submittedName>
        <fullName evidence="2">RNA ligase/cyclic nucleotide phosphodiesterase</fullName>
    </submittedName>
</protein>
<dbReference type="GO" id="GO:0016874">
    <property type="term" value="F:ligase activity"/>
    <property type="evidence" value="ECO:0007669"/>
    <property type="project" value="UniProtKB-KW"/>
</dbReference>